<dbReference type="AlphaFoldDB" id="A0AAV2IJC4"/>
<proteinExistence type="predicted"/>
<feature type="region of interest" description="Disordered" evidence="1">
    <location>
        <begin position="1"/>
        <end position="158"/>
    </location>
</feature>
<comment type="caution">
    <text evidence="2">The sequence shown here is derived from an EMBL/GenBank/DDBJ whole genome shotgun (WGS) entry which is preliminary data.</text>
</comment>
<reference evidence="2 3" key="1">
    <citation type="submission" date="2024-04" db="EMBL/GenBank/DDBJ databases">
        <authorList>
            <consortium name="Genoscope - CEA"/>
            <person name="William W."/>
        </authorList>
    </citation>
    <scope>NUCLEOTIDE SEQUENCE [LARGE SCALE GENOMIC DNA]</scope>
</reference>
<gene>
    <name evidence="2" type="ORF">GSLYS_00020504001</name>
</gene>
<feature type="region of interest" description="Disordered" evidence="1">
    <location>
        <begin position="434"/>
        <end position="484"/>
    </location>
</feature>
<feature type="compositionally biased region" description="Polar residues" evidence="1">
    <location>
        <begin position="141"/>
        <end position="152"/>
    </location>
</feature>
<feature type="non-terminal residue" evidence="2">
    <location>
        <position position="747"/>
    </location>
</feature>
<protein>
    <submittedName>
        <fullName evidence="2">Uncharacterized protein</fullName>
    </submittedName>
</protein>
<evidence type="ECO:0000313" key="2">
    <source>
        <dbReference type="EMBL" id="CAL1547179.1"/>
    </source>
</evidence>
<feature type="non-terminal residue" evidence="2">
    <location>
        <position position="1"/>
    </location>
</feature>
<name>A0AAV2IJC4_LYMST</name>
<evidence type="ECO:0000256" key="1">
    <source>
        <dbReference type="SAM" id="MobiDB-lite"/>
    </source>
</evidence>
<keyword evidence="3" id="KW-1185">Reference proteome</keyword>
<evidence type="ECO:0000313" key="3">
    <source>
        <dbReference type="Proteomes" id="UP001497497"/>
    </source>
</evidence>
<organism evidence="2 3">
    <name type="scientific">Lymnaea stagnalis</name>
    <name type="common">Great pond snail</name>
    <name type="synonym">Helix stagnalis</name>
    <dbReference type="NCBI Taxonomy" id="6523"/>
    <lineage>
        <taxon>Eukaryota</taxon>
        <taxon>Metazoa</taxon>
        <taxon>Spiralia</taxon>
        <taxon>Lophotrochozoa</taxon>
        <taxon>Mollusca</taxon>
        <taxon>Gastropoda</taxon>
        <taxon>Heterobranchia</taxon>
        <taxon>Euthyneura</taxon>
        <taxon>Panpulmonata</taxon>
        <taxon>Hygrophila</taxon>
        <taxon>Lymnaeoidea</taxon>
        <taxon>Lymnaeidae</taxon>
        <taxon>Lymnaea</taxon>
    </lineage>
</organism>
<dbReference type="EMBL" id="CAXITT010000913">
    <property type="protein sequence ID" value="CAL1547179.1"/>
    <property type="molecule type" value="Genomic_DNA"/>
</dbReference>
<accession>A0AAV2IJC4</accession>
<dbReference type="Proteomes" id="UP001497497">
    <property type="component" value="Unassembled WGS sequence"/>
</dbReference>
<sequence>EDPQVPPENHLTAEDPQVPPENPLTAKDPQVPPENPVTAEDPQDPPENPLTAKDPQVPPENPLTAKDPQVPPENPLTVEDPQVPPENPVTTEDPQDPPENPLTAKDPQVPPENHLTAKDPQVPPADLVSTNHLPLDDPNSCGHTETSASSKLLDTPSGYHSASALAETKTKMAPRFASLFVMSPDSAFTAVRSPQYVAKNPFSSDVKAPVPETNLGISHTNDKGCVKSTQQNLSGPKKRISHTSTSAVSSTKNKILKAQITGEGARTVRTKETFLKASVSFQTSAVGPATKKFPLSTDTERNKLPEMFLHNICDTLQMSTSKAPFLPFGQQQKHTQPKHPIIKKRKLSFSQPTSPQPSDFLCDTSFDFGEGEQPTLSQIFNYFKRPRLLSPLPPSPVVVSEESCDSLVKFDCSTPADVIKVTPLAKAFEATNSHKSLSASRPGTAEAKLHPKATRTRRSSIVSKRAAEHMVTPPARQQEAETKSGNKLMREGAANDDKLIPLGRSQRVASNVKAKSLSHQMMEVNKLIQAKRNAAVSGKPVSQEGPRGVKRKMEVTNADQGAVTKRKKLANINGFPNTFEAVMFDLKHFLEEPKSDVNLTIDAMLSRVAGGDGQGIWKVLPHVVVQYLATRTDKTMDLLLAACDKEEIIEQVFVSEEERRLLDLLCTLMKAYQDTDKSCMISEAWTAIFNQGAMVKPARVFLCRLFTSLCKAQADLEQARVLVYNIAWCGYLDLAPLYMAIAGVWPE</sequence>
<feature type="region of interest" description="Disordered" evidence="1">
    <location>
        <begin position="216"/>
        <end position="246"/>
    </location>
</feature>